<gene>
    <name evidence="1" type="ORF">TNCT_549221</name>
</gene>
<name>A0A8X6F4P5_TRICU</name>
<organism evidence="1 2">
    <name type="scientific">Trichonephila clavata</name>
    <name type="common">Joro spider</name>
    <name type="synonym">Nephila clavata</name>
    <dbReference type="NCBI Taxonomy" id="2740835"/>
    <lineage>
        <taxon>Eukaryota</taxon>
        <taxon>Metazoa</taxon>
        <taxon>Ecdysozoa</taxon>
        <taxon>Arthropoda</taxon>
        <taxon>Chelicerata</taxon>
        <taxon>Arachnida</taxon>
        <taxon>Araneae</taxon>
        <taxon>Araneomorphae</taxon>
        <taxon>Entelegynae</taxon>
        <taxon>Araneoidea</taxon>
        <taxon>Nephilidae</taxon>
        <taxon>Trichonephila</taxon>
    </lineage>
</organism>
<dbReference type="EMBL" id="BMAO01030681">
    <property type="protein sequence ID" value="GFQ69581.1"/>
    <property type="molecule type" value="Genomic_DNA"/>
</dbReference>
<reference evidence="1" key="1">
    <citation type="submission" date="2020-07" db="EMBL/GenBank/DDBJ databases">
        <title>Multicomponent nature underlies the extraordinary mechanical properties of spider dragline silk.</title>
        <authorList>
            <person name="Kono N."/>
            <person name="Nakamura H."/>
            <person name="Mori M."/>
            <person name="Yoshida Y."/>
            <person name="Ohtoshi R."/>
            <person name="Malay A.D."/>
            <person name="Moran D.A.P."/>
            <person name="Tomita M."/>
            <person name="Numata K."/>
            <person name="Arakawa K."/>
        </authorList>
    </citation>
    <scope>NUCLEOTIDE SEQUENCE</scope>
</reference>
<proteinExistence type="predicted"/>
<dbReference type="AlphaFoldDB" id="A0A8X6F4P5"/>
<evidence type="ECO:0000313" key="1">
    <source>
        <dbReference type="EMBL" id="GFQ69581.1"/>
    </source>
</evidence>
<comment type="caution">
    <text evidence="1">The sequence shown here is derived from an EMBL/GenBank/DDBJ whole genome shotgun (WGS) entry which is preliminary data.</text>
</comment>
<protein>
    <submittedName>
        <fullName evidence="1">Uncharacterized protein</fullName>
    </submittedName>
</protein>
<dbReference type="Proteomes" id="UP000887116">
    <property type="component" value="Unassembled WGS sequence"/>
</dbReference>
<dbReference type="OrthoDB" id="6537975at2759"/>
<evidence type="ECO:0000313" key="2">
    <source>
        <dbReference type="Proteomes" id="UP000887116"/>
    </source>
</evidence>
<accession>A0A8X6F4P5</accession>
<sequence length="126" mass="14494">MLAAIGTTITVYDKYFKRNTKRRVSSEIKIDSKNDIDSYRQKSPVENSEGQCDAPHVQNCYRVAPGALSSEFRHESKFSDMNIIEYIWDALQHAVQKRSPTPLTPIELGTTLQDSGVNYLQHYFRH</sequence>
<keyword evidence="2" id="KW-1185">Reference proteome</keyword>